<evidence type="ECO:0000313" key="2">
    <source>
        <dbReference type="Proteomes" id="UP000287033"/>
    </source>
</evidence>
<comment type="caution">
    <text evidence="1">The sequence shown here is derived from an EMBL/GenBank/DDBJ whole genome shotgun (WGS) entry which is preliminary data.</text>
</comment>
<dbReference type="EMBL" id="BEZZ01000282">
    <property type="protein sequence ID" value="GCC30069.1"/>
    <property type="molecule type" value="Genomic_DNA"/>
</dbReference>
<protein>
    <submittedName>
        <fullName evidence="1">Uncharacterized protein</fullName>
    </submittedName>
</protein>
<dbReference type="AlphaFoldDB" id="A0A401SI24"/>
<accession>A0A401SI24</accession>
<proteinExistence type="predicted"/>
<reference evidence="1 2" key="1">
    <citation type="journal article" date="2018" name="Nat. Ecol. Evol.">
        <title>Shark genomes provide insights into elasmobranch evolution and the origin of vertebrates.</title>
        <authorList>
            <person name="Hara Y"/>
            <person name="Yamaguchi K"/>
            <person name="Onimaru K"/>
            <person name="Kadota M"/>
            <person name="Koyanagi M"/>
            <person name="Keeley SD"/>
            <person name="Tatsumi K"/>
            <person name="Tanaka K"/>
            <person name="Motone F"/>
            <person name="Kageyama Y"/>
            <person name="Nozu R"/>
            <person name="Adachi N"/>
            <person name="Nishimura O"/>
            <person name="Nakagawa R"/>
            <person name="Tanegashima C"/>
            <person name="Kiyatake I"/>
            <person name="Matsumoto R"/>
            <person name="Murakumo K"/>
            <person name="Nishida K"/>
            <person name="Terakita A"/>
            <person name="Kuratani S"/>
            <person name="Sato K"/>
            <person name="Hyodo S Kuraku.S."/>
        </authorList>
    </citation>
    <scope>NUCLEOTIDE SEQUENCE [LARGE SCALE GENOMIC DNA]</scope>
</reference>
<name>A0A401SI24_CHIPU</name>
<gene>
    <name evidence="1" type="ORF">chiPu_0008513</name>
</gene>
<sequence>MTITLVEARSLEGRGKLGHLRLGTTPNLNTNLLSTGSKAKNNVKDFKVSRTVPMFAGSIDNMDHELSSGSVLIMGQSSI</sequence>
<dbReference type="Proteomes" id="UP000287033">
    <property type="component" value="Unassembled WGS sequence"/>
</dbReference>
<keyword evidence="2" id="KW-1185">Reference proteome</keyword>
<evidence type="ECO:0000313" key="1">
    <source>
        <dbReference type="EMBL" id="GCC30069.1"/>
    </source>
</evidence>
<organism evidence="1 2">
    <name type="scientific">Chiloscyllium punctatum</name>
    <name type="common">Brownbanded bambooshark</name>
    <name type="synonym">Hemiscyllium punctatum</name>
    <dbReference type="NCBI Taxonomy" id="137246"/>
    <lineage>
        <taxon>Eukaryota</taxon>
        <taxon>Metazoa</taxon>
        <taxon>Chordata</taxon>
        <taxon>Craniata</taxon>
        <taxon>Vertebrata</taxon>
        <taxon>Chondrichthyes</taxon>
        <taxon>Elasmobranchii</taxon>
        <taxon>Galeomorphii</taxon>
        <taxon>Galeoidea</taxon>
        <taxon>Orectolobiformes</taxon>
        <taxon>Hemiscylliidae</taxon>
        <taxon>Chiloscyllium</taxon>
    </lineage>
</organism>